<evidence type="ECO:0000313" key="1">
    <source>
        <dbReference type="EMBL" id="EFC05453.1"/>
    </source>
</evidence>
<gene>
    <name evidence="1" type="ORF">HMPREF9013_1158</name>
</gene>
<dbReference type="Proteomes" id="UP000005017">
    <property type="component" value="Unassembled WGS sequence"/>
</dbReference>
<dbReference type="EMBL" id="ADFR01000013">
    <property type="protein sequence ID" value="EFC05453.1"/>
    <property type="molecule type" value="Genomic_DNA"/>
</dbReference>
<name>D2MPN3_9FIRM</name>
<dbReference type="STRING" id="679192.HMPREF9013_1158"/>
<reference evidence="2" key="1">
    <citation type="submission" date="2009-12" db="EMBL/GenBank/DDBJ databases">
        <title>Sequence of Clostridiales genomosp. BVAB3 str. UPII9-5.</title>
        <authorList>
            <person name="Madupu R."/>
            <person name="Durkin A.S."/>
            <person name="Torralba M."/>
            <person name="Methe B."/>
            <person name="Sutton G.G."/>
            <person name="Strausberg R.L."/>
            <person name="Nelson K.E."/>
        </authorList>
    </citation>
    <scope>NUCLEOTIDE SEQUENCE [LARGE SCALE GENOMIC DNA]</scope>
    <source>
        <strain evidence="2">W1219</strain>
    </source>
</reference>
<keyword evidence="2" id="KW-1185">Reference proteome</keyword>
<organism evidence="1 2">
    <name type="scientific">Bulleidia extructa W1219</name>
    <dbReference type="NCBI Taxonomy" id="679192"/>
    <lineage>
        <taxon>Bacteria</taxon>
        <taxon>Bacillati</taxon>
        <taxon>Bacillota</taxon>
        <taxon>Erysipelotrichia</taxon>
        <taxon>Erysipelotrichales</taxon>
        <taxon>Erysipelotrichaceae</taxon>
        <taxon>Bulleidia</taxon>
    </lineage>
</organism>
<protein>
    <submittedName>
        <fullName evidence="1">Uncharacterized protein</fullName>
    </submittedName>
</protein>
<comment type="caution">
    <text evidence="1">The sequence shown here is derived from an EMBL/GenBank/DDBJ whole genome shotgun (WGS) entry which is preliminary data.</text>
</comment>
<proteinExistence type="predicted"/>
<accession>D2MPN3</accession>
<dbReference type="AlphaFoldDB" id="D2MPN3"/>
<evidence type="ECO:0000313" key="2">
    <source>
        <dbReference type="Proteomes" id="UP000005017"/>
    </source>
</evidence>
<sequence length="73" mass="8433">MQMIELQEKIVFVKKITKEKDLYACGIIVEATQIIFSKKRTSSNAVENKESAKIEKTKNLSLFTYITFRNTTV</sequence>